<gene>
    <name evidence="2" type="ORF">C8J24_1319</name>
</gene>
<name>A0A2T4YVS1_9SPHN</name>
<dbReference type="GO" id="GO:0009228">
    <property type="term" value="P:thiamine biosynthetic process"/>
    <property type="evidence" value="ECO:0007669"/>
    <property type="project" value="UniProtKB-KW"/>
</dbReference>
<protein>
    <submittedName>
        <fullName evidence="2">Thiamine-phosphate pyrophosphorylase</fullName>
    </submittedName>
</protein>
<dbReference type="InterPro" id="IPR013785">
    <property type="entry name" value="Aldolase_TIM"/>
</dbReference>
<evidence type="ECO:0000313" key="3">
    <source>
        <dbReference type="Proteomes" id="UP000240996"/>
    </source>
</evidence>
<dbReference type="InterPro" id="IPR022998">
    <property type="entry name" value="ThiamineP_synth_TenI"/>
</dbReference>
<dbReference type="EMBL" id="PZZN01000001">
    <property type="protein sequence ID" value="PTM47914.1"/>
    <property type="molecule type" value="Genomic_DNA"/>
</dbReference>
<accession>A0A2T4YVS1</accession>
<dbReference type="AlphaFoldDB" id="A0A2T4YVS1"/>
<organism evidence="2 3">
    <name type="scientific">Sphingomonas aerolata</name>
    <dbReference type="NCBI Taxonomy" id="185951"/>
    <lineage>
        <taxon>Bacteria</taxon>
        <taxon>Pseudomonadati</taxon>
        <taxon>Pseudomonadota</taxon>
        <taxon>Alphaproteobacteria</taxon>
        <taxon>Sphingomonadales</taxon>
        <taxon>Sphingomonadaceae</taxon>
        <taxon>Sphingomonas</taxon>
    </lineage>
</organism>
<dbReference type="RefSeq" id="WP_107045435.1">
    <property type="nucleotide sequence ID" value="NZ_PZZN01000001.1"/>
</dbReference>
<proteinExistence type="predicted"/>
<dbReference type="SUPFAM" id="SSF51391">
    <property type="entry name" value="Thiamin phosphate synthase"/>
    <property type="match status" value="1"/>
</dbReference>
<keyword evidence="3" id="KW-1185">Reference proteome</keyword>
<dbReference type="Gene3D" id="3.20.20.70">
    <property type="entry name" value="Aldolase class I"/>
    <property type="match status" value="1"/>
</dbReference>
<feature type="domain" description="Thiamine phosphate synthase/TenI" evidence="1">
    <location>
        <begin position="91"/>
        <end position="168"/>
    </location>
</feature>
<sequence>MPHRNPVPRLWLMTDERMGDALWRALQRIPPGSGVVIRHYQTPPAQRRALALRIRRIAQARRLVVVARPGFAGIDGVHGAGRGGSLRTWPAHDRREAMLGARAGADALFVSPIYPTRSHPGAPAIGPAAALRVARGLGLPIIALGGMTAARWRRLRMLGFHGWAAIDAWT</sequence>
<evidence type="ECO:0000259" key="1">
    <source>
        <dbReference type="Pfam" id="PF02581"/>
    </source>
</evidence>
<evidence type="ECO:0000313" key="2">
    <source>
        <dbReference type="EMBL" id="PTM47914.1"/>
    </source>
</evidence>
<reference evidence="2 3" key="1">
    <citation type="submission" date="2018-04" db="EMBL/GenBank/DDBJ databases">
        <title>Genomic Encyclopedia of Type Strains, Phase III (KMG-III): the genomes of soil and plant-associated and newly described type strains.</title>
        <authorList>
            <person name="Whitman W."/>
        </authorList>
    </citation>
    <scope>NUCLEOTIDE SEQUENCE [LARGE SCALE GENOMIC DNA]</scope>
    <source>
        <strain evidence="2 3">NW12</strain>
    </source>
</reference>
<dbReference type="CDD" id="cd00564">
    <property type="entry name" value="TMP_TenI"/>
    <property type="match status" value="1"/>
</dbReference>
<dbReference type="InterPro" id="IPR036206">
    <property type="entry name" value="ThiamineP_synth_sf"/>
</dbReference>
<comment type="caution">
    <text evidence="2">The sequence shown here is derived from an EMBL/GenBank/DDBJ whole genome shotgun (WGS) entry which is preliminary data.</text>
</comment>
<dbReference type="Pfam" id="PF02581">
    <property type="entry name" value="TMP-TENI"/>
    <property type="match status" value="1"/>
</dbReference>
<dbReference type="Proteomes" id="UP000240996">
    <property type="component" value="Unassembled WGS sequence"/>
</dbReference>